<dbReference type="EMBL" id="JAPTMU010000013">
    <property type="protein sequence ID" value="KAJ4933101.1"/>
    <property type="molecule type" value="Genomic_DNA"/>
</dbReference>
<accession>A0AAD6FFP1</accession>
<sequence>MAEPDPEPMGTGHRLGAPETLGISTLDPGHRPPAMPPGRLVTVRVRMLDDTEELFDISWRGIGILQSLRPKFLLDLVACRHGATAAFTGAGPAFRSVSRLVIVHKFSGDNPKCEISPQDSVHICHAVENQH</sequence>
<dbReference type="Proteomes" id="UP001219934">
    <property type="component" value="Unassembled WGS sequence"/>
</dbReference>
<feature type="region of interest" description="Disordered" evidence="1">
    <location>
        <begin position="1"/>
        <end position="38"/>
    </location>
</feature>
<evidence type="ECO:0000256" key="1">
    <source>
        <dbReference type="SAM" id="MobiDB-lite"/>
    </source>
</evidence>
<protein>
    <submittedName>
        <fullName evidence="2">Uncharacterized protein</fullName>
    </submittedName>
</protein>
<name>A0AAD6FFP1_9TELE</name>
<gene>
    <name evidence="2" type="ORF">JOQ06_029937</name>
</gene>
<comment type="caution">
    <text evidence="2">The sequence shown here is derived from an EMBL/GenBank/DDBJ whole genome shotgun (WGS) entry which is preliminary data.</text>
</comment>
<evidence type="ECO:0000313" key="2">
    <source>
        <dbReference type="EMBL" id="KAJ4933101.1"/>
    </source>
</evidence>
<evidence type="ECO:0000313" key="3">
    <source>
        <dbReference type="Proteomes" id="UP001219934"/>
    </source>
</evidence>
<organism evidence="2 3">
    <name type="scientific">Pogonophryne albipinna</name>
    <dbReference type="NCBI Taxonomy" id="1090488"/>
    <lineage>
        <taxon>Eukaryota</taxon>
        <taxon>Metazoa</taxon>
        <taxon>Chordata</taxon>
        <taxon>Craniata</taxon>
        <taxon>Vertebrata</taxon>
        <taxon>Euteleostomi</taxon>
        <taxon>Actinopterygii</taxon>
        <taxon>Neopterygii</taxon>
        <taxon>Teleostei</taxon>
        <taxon>Neoteleostei</taxon>
        <taxon>Acanthomorphata</taxon>
        <taxon>Eupercaria</taxon>
        <taxon>Perciformes</taxon>
        <taxon>Notothenioidei</taxon>
        <taxon>Pogonophryne</taxon>
    </lineage>
</organism>
<reference evidence="2" key="1">
    <citation type="submission" date="2022-11" db="EMBL/GenBank/DDBJ databases">
        <title>Chromosome-level genome of Pogonophryne albipinna.</title>
        <authorList>
            <person name="Jo E."/>
        </authorList>
    </citation>
    <scope>NUCLEOTIDE SEQUENCE</scope>
    <source>
        <strain evidence="2">SGF0006</strain>
        <tissue evidence="2">Muscle</tissue>
    </source>
</reference>
<keyword evidence="3" id="KW-1185">Reference proteome</keyword>
<proteinExistence type="predicted"/>
<dbReference type="AlphaFoldDB" id="A0AAD6FFP1"/>